<gene>
    <name evidence="1" type="ORF">F2Q69_00037581</name>
</gene>
<name>A0A8S9SW02_BRACR</name>
<comment type="caution">
    <text evidence="1">The sequence shown here is derived from an EMBL/GenBank/DDBJ whole genome shotgun (WGS) entry which is preliminary data.</text>
</comment>
<dbReference type="AlphaFoldDB" id="A0A8S9SW02"/>
<reference evidence="1" key="1">
    <citation type="submission" date="2019-12" db="EMBL/GenBank/DDBJ databases">
        <title>Genome sequencing and annotation of Brassica cretica.</title>
        <authorList>
            <person name="Studholme D.J."/>
            <person name="Sarris P."/>
        </authorList>
    </citation>
    <scope>NUCLEOTIDE SEQUENCE</scope>
    <source>
        <strain evidence="1">PFS-109/04</strain>
        <tissue evidence="1">Leaf</tissue>
    </source>
</reference>
<protein>
    <submittedName>
        <fullName evidence="1">Uncharacterized protein</fullName>
    </submittedName>
</protein>
<dbReference type="Proteomes" id="UP000712600">
    <property type="component" value="Unassembled WGS sequence"/>
</dbReference>
<sequence length="282" mass="32321">MGENGSNPWYITKSDSVYSEEYDRSNGGDDQHTRKELKSLQAKLDLLLVEKAKQETMNFVGDQKQEAPPVINEVDGLEGQEELCFINANGTWYKKEPNFQYQNNYQQRPLYNNQQGGCQVECTECFFWLSSHLCISPPCVLKSLLEENELRSWSDLLERGEQPALTWSDLSQLHSVPARHFWRNGVNSRATYRSELRHPLASFEVWTSRLERASAARSRTRCETKAGVHCDIINPLGISLRYEDDLERASAAGSSSRCDLSDLVERRHVPARHFPVSQISMF</sequence>
<proteinExistence type="predicted"/>
<evidence type="ECO:0000313" key="1">
    <source>
        <dbReference type="EMBL" id="KAF3604500.1"/>
    </source>
</evidence>
<dbReference type="EMBL" id="QGKX02000004">
    <property type="protein sequence ID" value="KAF3604500.1"/>
    <property type="molecule type" value="Genomic_DNA"/>
</dbReference>
<accession>A0A8S9SW02</accession>
<evidence type="ECO:0000313" key="2">
    <source>
        <dbReference type="Proteomes" id="UP000712600"/>
    </source>
</evidence>
<organism evidence="1 2">
    <name type="scientific">Brassica cretica</name>
    <name type="common">Mustard</name>
    <dbReference type="NCBI Taxonomy" id="69181"/>
    <lineage>
        <taxon>Eukaryota</taxon>
        <taxon>Viridiplantae</taxon>
        <taxon>Streptophyta</taxon>
        <taxon>Embryophyta</taxon>
        <taxon>Tracheophyta</taxon>
        <taxon>Spermatophyta</taxon>
        <taxon>Magnoliopsida</taxon>
        <taxon>eudicotyledons</taxon>
        <taxon>Gunneridae</taxon>
        <taxon>Pentapetalae</taxon>
        <taxon>rosids</taxon>
        <taxon>malvids</taxon>
        <taxon>Brassicales</taxon>
        <taxon>Brassicaceae</taxon>
        <taxon>Brassiceae</taxon>
        <taxon>Brassica</taxon>
    </lineage>
</organism>